<evidence type="ECO:0000313" key="2">
    <source>
        <dbReference type="Proteomes" id="UP000460298"/>
    </source>
</evidence>
<comment type="caution">
    <text evidence="1">The sequence shown here is derived from an EMBL/GenBank/DDBJ whole genome shotgun (WGS) entry which is preliminary data.</text>
</comment>
<name>A0A833H040_9LEPT</name>
<reference evidence="1 2" key="1">
    <citation type="submission" date="2019-10" db="EMBL/GenBank/DDBJ databases">
        <title>Extracellular Electron Transfer in a Candidatus Methanoperedens spp. Enrichment Culture.</title>
        <authorList>
            <person name="Berger S."/>
            <person name="Rangel Shaw D."/>
            <person name="Berben T."/>
            <person name="In 'T Zandt M."/>
            <person name="Frank J."/>
            <person name="Reimann J."/>
            <person name="Jetten M.S.M."/>
            <person name="Welte C.U."/>
        </authorList>
    </citation>
    <scope>NUCLEOTIDE SEQUENCE [LARGE SCALE GENOMIC DNA]</scope>
    <source>
        <strain evidence="1">SB12</strain>
    </source>
</reference>
<dbReference type="AlphaFoldDB" id="A0A833H040"/>
<organism evidence="1 2">
    <name type="scientific">Leptonema illini</name>
    <dbReference type="NCBI Taxonomy" id="183"/>
    <lineage>
        <taxon>Bacteria</taxon>
        <taxon>Pseudomonadati</taxon>
        <taxon>Spirochaetota</taxon>
        <taxon>Spirochaetia</taxon>
        <taxon>Leptospirales</taxon>
        <taxon>Leptospiraceae</taxon>
        <taxon>Leptonema</taxon>
    </lineage>
</organism>
<accession>A0A833H040</accession>
<proteinExistence type="predicted"/>
<evidence type="ECO:0000313" key="1">
    <source>
        <dbReference type="EMBL" id="KAB2931131.1"/>
    </source>
</evidence>
<dbReference type="Proteomes" id="UP000460298">
    <property type="component" value="Unassembled WGS sequence"/>
</dbReference>
<gene>
    <name evidence="1" type="ORF">F9K24_14355</name>
</gene>
<protein>
    <submittedName>
        <fullName evidence="1">Uncharacterized protein</fullName>
    </submittedName>
</protein>
<sequence length="171" mass="19461">MDYYSSEDRAEDAHRINCSELPSAKKPAYLNERVIRAQMRRGRNAVDLSLIKWRIIRRAYRYISERPVPAKYYADLYPLLSYKSCALCLQAFDRYAEAQGFIDDGSARCQFCSLAAIDRCTGPGSTFGRIEGLLHSPAYVYTVPESKLKDANERLGGLIDTMIKNLMSLRS</sequence>
<dbReference type="EMBL" id="WBUI01000015">
    <property type="protein sequence ID" value="KAB2931131.1"/>
    <property type="molecule type" value="Genomic_DNA"/>
</dbReference>